<dbReference type="RefSeq" id="WP_094234532.1">
    <property type="nucleotide sequence ID" value="NZ_CP016199.1"/>
</dbReference>
<evidence type="ECO:0000256" key="2">
    <source>
        <dbReference type="SAM" id="Phobius"/>
    </source>
</evidence>
<organism evidence="3 4">
    <name type="scientific">Mogibacterium pumilum</name>
    <dbReference type="NCBI Taxonomy" id="86332"/>
    <lineage>
        <taxon>Bacteria</taxon>
        <taxon>Bacillati</taxon>
        <taxon>Bacillota</taxon>
        <taxon>Clostridia</taxon>
        <taxon>Peptostreptococcales</taxon>
        <taxon>Anaerovoracaceae</taxon>
        <taxon>Mogibacterium</taxon>
    </lineage>
</organism>
<evidence type="ECO:0000313" key="3">
    <source>
        <dbReference type="EMBL" id="ASS38292.1"/>
    </source>
</evidence>
<feature type="region of interest" description="Disordered" evidence="1">
    <location>
        <begin position="188"/>
        <end position="214"/>
    </location>
</feature>
<evidence type="ECO:0000256" key="1">
    <source>
        <dbReference type="SAM" id="MobiDB-lite"/>
    </source>
</evidence>
<accession>A0A223ATJ1</accession>
<keyword evidence="2" id="KW-1133">Transmembrane helix</keyword>
<keyword evidence="4" id="KW-1185">Reference proteome</keyword>
<name>A0A223ATJ1_9FIRM</name>
<protein>
    <submittedName>
        <fullName evidence="3">Uncharacterized protein</fullName>
    </submittedName>
</protein>
<proteinExistence type="predicted"/>
<dbReference type="OrthoDB" id="2090475at2"/>
<gene>
    <name evidence="3" type="ORF">AXF17_07710</name>
</gene>
<dbReference type="AlphaFoldDB" id="A0A223ATJ1"/>
<dbReference type="Proteomes" id="UP000214689">
    <property type="component" value="Chromosome"/>
</dbReference>
<keyword evidence="2" id="KW-0812">Transmembrane</keyword>
<evidence type="ECO:0000313" key="4">
    <source>
        <dbReference type="Proteomes" id="UP000214689"/>
    </source>
</evidence>
<sequence length="214" mass="25414">MVRLIEHKRMVAVFIILILLVSTIVIIMMPKRTTEIKNNTVYMSGYYTEYPDKDDPRYYVEFKNDGTYVLMYDDSRRYEKNYNEEGDGSYPLIRIYFGKYEVQNNRYYIKPIEGASVGFKDVSSVKKNTINGYGHRNYINDKSVVGMILVKSKRGHYILGNLNPDRTSYNEDRNYYTLYNKSDIKKLPSSPEEFRNQFKMDKKAEQERLAEQNR</sequence>
<dbReference type="EMBL" id="CP016199">
    <property type="protein sequence ID" value="ASS38292.1"/>
    <property type="molecule type" value="Genomic_DNA"/>
</dbReference>
<reference evidence="4" key="1">
    <citation type="submission" date="2016-05" db="EMBL/GenBank/DDBJ databases">
        <authorList>
            <person name="Holder M.E."/>
            <person name="Ajami N.J."/>
            <person name="Petrosino J.F."/>
        </authorList>
    </citation>
    <scope>NUCLEOTIDE SEQUENCE [LARGE SCALE GENOMIC DNA]</scope>
    <source>
        <strain evidence="4">ATCC 700696</strain>
    </source>
</reference>
<keyword evidence="2" id="KW-0472">Membrane</keyword>
<feature type="transmembrane region" description="Helical" evidence="2">
    <location>
        <begin position="12"/>
        <end position="29"/>
    </location>
</feature>